<sequence>MLVQSIAVFATSTLLLSIADGQLFSPPAPEPAPSGVGLSIAEVVCGTPDLSTLCDAIDALPRREPIAQELNDPSYPATLFAPTDDAFSQDSSKIIENLRLGSLQDLVSCLATLLPP</sequence>
<evidence type="ECO:0000256" key="1">
    <source>
        <dbReference type="SAM" id="SignalP"/>
    </source>
</evidence>
<keyword evidence="4" id="KW-1185">Reference proteome</keyword>
<evidence type="ECO:0000313" key="4">
    <source>
        <dbReference type="Proteomes" id="UP000815325"/>
    </source>
</evidence>
<organism evidence="3 4">
    <name type="scientific">Dunaliella salina</name>
    <name type="common">Green alga</name>
    <name type="synonym">Protococcus salinus</name>
    <dbReference type="NCBI Taxonomy" id="3046"/>
    <lineage>
        <taxon>Eukaryota</taxon>
        <taxon>Viridiplantae</taxon>
        <taxon>Chlorophyta</taxon>
        <taxon>core chlorophytes</taxon>
        <taxon>Chlorophyceae</taxon>
        <taxon>CS clade</taxon>
        <taxon>Chlamydomonadales</taxon>
        <taxon>Dunaliellaceae</taxon>
        <taxon>Dunaliella</taxon>
    </lineage>
</organism>
<evidence type="ECO:0000313" key="3">
    <source>
        <dbReference type="EMBL" id="KAF5838660.1"/>
    </source>
</evidence>
<comment type="caution">
    <text evidence="3">The sequence shown here is derived from an EMBL/GenBank/DDBJ whole genome shotgun (WGS) entry which is preliminary data.</text>
</comment>
<proteinExistence type="predicted"/>
<evidence type="ECO:0000259" key="2">
    <source>
        <dbReference type="PROSITE" id="PS50213"/>
    </source>
</evidence>
<feature type="chain" id="PRO_5047087518" description="FAS1 domain-containing protein" evidence="1">
    <location>
        <begin position="22"/>
        <end position="116"/>
    </location>
</feature>
<dbReference type="PROSITE" id="PS50213">
    <property type="entry name" value="FAS1"/>
    <property type="match status" value="1"/>
</dbReference>
<protein>
    <recommendedName>
        <fullName evidence="2">FAS1 domain-containing protein</fullName>
    </recommendedName>
</protein>
<dbReference type="Gene3D" id="2.30.180.10">
    <property type="entry name" value="FAS1 domain"/>
    <property type="match status" value="1"/>
</dbReference>
<keyword evidence="1" id="KW-0732">Signal</keyword>
<dbReference type="InterPro" id="IPR000782">
    <property type="entry name" value="FAS1_domain"/>
</dbReference>
<feature type="signal peptide" evidence="1">
    <location>
        <begin position="1"/>
        <end position="21"/>
    </location>
</feature>
<dbReference type="EMBL" id="MU069570">
    <property type="protein sequence ID" value="KAF5838660.1"/>
    <property type="molecule type" value="Genomic_DNA"/>
</dbReference>
<dbReference type="InterPro" id="IPR036378">
    <property type="entry name" value="FAS1_dom_sf"/>
</dbReference>
<dbReference type="SUPFAM" id="SSF82153">
    <property type="entry name" value="FAS1 domain"/>
    <property type="match status" value="1"/>
</dbReference>
<name>A0ABQ7GVT3_DUNSA</name>
<accession>A0ABQ7GVT3</accession>
<feature type="domain" description="FAS1" evidence="2">
    <location>
        <begin position="37"/>
        <end position="116"/>
    </location>
</feature>
<reference evidence="3" key="1">
    <citation type="submission" date="2017-08" db="EMBL/GenBank/DDBJ databases">
        <authorList>
            <person name="Polle J.E."/>
            <person name="Barry K."/>
            <person name="Cushman J."/>
            <person name="Schmutz J."/>
            <person name="Tran D."/>
            <person name="Hathwaick L.T."/>
            <person name="Yim W.C."/>
            <person name="Jenkins J."/>
            <person name="Mckie-Krisberg Z.M."/>
            <person name="Prochnik S."/>
            <person name="Lindquist E."/>
            <person name="Dockter R.B."/>
            <person name="Adam C."/>
            <person name="Molina H."/>
            <person name="Bunkerborg J."/>
            <person name="Jin E."/>
            <person name="Buchheim M."/>
            <person name="Magnuson J."/>
        </authorList>
    </citation>
    <scope>NUCLEOTIDE SEQUENCE</scope>
    <source>
        <strain evidence="3">CCAP 19/18</strain>
    </source>
</reference>
<gene>
    <name evidence="3" type="ORF">DUNSADRAFT_2424</name>
</gene>
<dbReference type="Proteomes" id="UP000815325">
    <property type="component" value="Unassembled WGS sequence"/>
</dbReference>